<keyword evidence="4" id="KW-1185">Reference proteome</keyword>
<feature type="transmembrane region" description="Helical" evidence="1">
    <location>
        <begin position="88"/>
        <end position="107"/>
    </location>
</feature>
<proteinExistence type="predicted"/>
<feature type="transmembrane region" description="Helical" evidence="1">
    <location>
        <begin position="63"/>
        <end position="83"/>
    </location>
</feature>
<feature type="domain" description="DUF7144" evidence="2">
    <location>
        <begin position="21"/>
        <end position="133"/>
    </location>
</feature>
<keyword evidence="1" id="KW-1133">Transmembrane helix</keyword>
<feature type="transmembrane region" description="Helical" evidence="1">
    <location>
        <begin position="21"/>
        <end position="43"/>
    </location>
</feature>
<sequence length="138" mass="14818">MAQSTARHDGARRNPWAAGGTVFAGVLLLVDGVLSVFKGIAGIAEDEVYARVGDYIFKFDVTAWGWILLILGVVLLITGWGVLTAAGWARAVGVAFASLSILLNFLWLPYQPLWAVISIAIGVFVIWSLCTDRPSRAA</sequence>
<evidence type="ECO:0000313" key="3">
    <source>
        <dbReference type="EMBL" id="MBM9617966.1"/>
    </source>
</evidence>
<reference evidence="3 4" key="1">
    <citation type="journal article" date="2016" name="Arch. Microbiol.">
        <title>Streptomyces zhihengii sp. nov., isolated from rhizospheric soil of Psammosilene tunicoides.</title>
        <authorList>
            <person name="Huang M.J."/>
            <person name="Fei J.J."/>
            <person name="Salam N."/>
            <person name="Kim C.J."/>
            <person name="Hozzein W.N."/>
            <person name="Xiao M."/>
            <person name="Huang H.Q."/>
            <person name="Li W.J."/>
        </authorList>
    </citation>
    <scope>NUCLEOTIDE SEQUENCE [LARGE SCALE GENOMIC DNA]</scope>
    <source>
        <strain evidence="3 4">YIM T102</strain>
    </source>
</reference>
<name>A0ABS2UKA5_9ACTN</name>
<organism evidence="3 4">
    <name type="scientific">Streptomyces zhihengii</name>
    <dbReference type="NCBI Taxonomy" id="1818004"/>
    <lineage>
        <taxon>Bacteria</taxon>
        <taxon>Bacillati</taxon>
        <taxon>Actinomycetota</taxon>
        <taxon>Actinomycetes</taxon>
        <taxon>Kitasatosporales</taxon>
        <taxon>Streptomycetaceae</taxon>
        <taxon>Streptomyces</taxon>
    </lineage>
</organism>
<dbReference type="InterPro" id="IPR055568">
    <property type="entry name" value="DUF7144"/>
</dbReference>
<evidence type="ECO:0000259" key="2">
    <source>
        <dbReference type="Pfam" id="PF23636"/>
    </source>
</evidence>
<dbReference type="EMBL" id="JAFEJA010000001">
    <property type="protein sequence ID" value="MBM9617966.1"/>
    <property type="molecule type" value="Genomic_DNA"/>
</dbReference>
<dbReference type="Pfam" id="PF23636">
    <property type="entry name" value="DUF7144"/>
    <property type="match status" value="1"/>
</dbReference>
<keyword evidence="1" id="KW-0812">Transmembrane</keyword>
<evidence type="ECO:0000313" key="4">
    <source>
        <dbReference type="Proteomes" id="UP000664109"/>
    </source>
</evidence>
<feature type="transmembrane region" description="Helical" evidence="1">
    <location>
        <begin position="113"/>
        <end position="130"/>
    </location>
</feature>
<gene>
    <name evidence="3" type="ORF">JE024_04280</name>
</gene>
<evidence type="ECO:0000256" key="1">
    <source>
        <dbReference type="SAM" id="Phobius"/>
    </source>
</evidence>
<dbReference type="Proteomes" id="UP000664109">
    <property type="component" value="Unassembled WGS sequence"/>
</dbReference>
<comment type="caution">
    <text evidence="3">The sequence shown here is derived from an EMBL/GenBank/DDBJ whole genome shotgun (WGS) entry which is preliminary data.</text>
</comment>
<keyword evidence="1" id="KW-0472">Membrane</keyword>
<dbReference type="RefSeq" id="WP_205372288.1">
    <property type="nucleotide sequence ID" value="NZ_JAFEJA010000001.1"/>
</dbReference>
<protein>
    <recommendedName>
        <fullName evidence="2">DUF7144 domain-containing protein</fullName>
    </recommendedName>
</protein>
<accession>A0ABS2UKA5</accession>